<evidence type="ECO:0000313" key="3">
    <source>
        <dbReference type="EMBL" id="GAA5519539.1"/>
    </source>
</evidence>
<name>A0ABP9WIX0_9MICO</name>
<dbReference type="RefSeq" id="WP_286214168.1">
    <property type="nucleotide sequence ID" value="NZ_AP027736.1"/>
</dbReference>
<feature type="signal peptide" evidence="2">
    <location>
        <begin position="1"/>
        <end position="24"/>
    </location>
</feature>
<keyword evidence="1" id="KW-0812">Transmembrane</keyword>
<dbReference type="EMBL" id="BAABRR010000010">
    <property type="protein sequence ID" value="GAA5519539.1"/>
    <property type="molecule type" value="Genomic_DNA"/>
</dbReference>
<sequence>MIRRSIAVGALAAAIIAFPTAAMAEEYPAGEASLVCDATVVTAGDEFGCKVITNYGEMGNIQVSNPSVDVTIAGTVTSAEKSVASGEAPYVVDTPLGSSGMLDITGFVDGDPVGVAQVQVIAGGVLDEEVVEEEGTLSAGGVVTAEETLSATGFESLPMAVGAGVLLLAGVGVVMVAARRTAAGTRS</sequence>
<keyword evidence="1" id="KW-1133">Transmembrane helix</keyword>
<organism evidence="3 4">
    <name type="scientific">Demequina sediminis</name>
    <dbReference type="NCBI Taxonomy" id="1930058"/>
    <lineage>
        <taxon>Bacteria</taxon>
        <taxon>Bacillati</taxon>
        <taxon>Actinomycetota</taxon>
        <taxon>Actinomycetes</taxon>
        <taxon>Micrococcales</taxon>
        <taxon>Demequinaceae</taxon>
        <taxon>Demequina</taxon>
    </lineage>
</organism>
<feature type="chain" id="PRO_5046415480" description="LPXTG cell wall anchor domain-containing protein" evidence="2">
    <location>
        <begin position="25"/>
        <end position="187"/>
    </location>
</feature>
<protein>
    <recommendedName>
        <fullName evidence="5">LPXTG cell wall anchor domain-containing protein</fullName>
    </recommendedName>
</protein>
<reference evidence="3 4" key="1">
    <citation type="submission" date="2024-02" db="EMBL/GenBank/DDBJ databases">
        <title>Lysinimicrobium sediminis NBRC 112286.</title>
        <authorList>
            <person name="Ichikawa N."/>
            <person name="Katano-Makiyama Y."/>
            <person name="Hidaka K."/>
        </authorList>
    </citation>
    <scope>NUCLEOTIDE SEQUENCE [LARGE SCALE GENOMIC DNA]</scope>
    <source>
        <strain evidence="3 4">NBRC 112286</strain>
    </source>
</reference>
<keyword evidence="1" id="KW-0472">Membrane</keyword>
<comment type="caution">
    <text evidence="3">The sequence shown here is derived from an EMBL/GenBank/DDBJ whole genome shotgun (WGS) entry which is preliminary data.</text>
</comment>
<evidence type="ECO:0000313" key="4">
    <source>
        <dbReference type="Proteomes" id="UP001426770"/>
    </source>
</evidence>
<keyword evidence="2" id="KW-0732">Signal</keyword>
<proteinExistence type="predicted"/>
<evidence type="ECO:0008006" key="5">
    <source>
        <dbReference type="Google" id="ProtNLM"/>
    </source>
</evidence>
<feature type="transmembrane region" description="Helical" evidence="1">
    <location>
        <begin position="157"/>
        <end position="178"/>
    </location>
</feature>
<evidence type="ECO:0000256" key="1">
    <source>
        <dbReference type="SAM" id="Phobius"/>
    </source>
</evidence>
<accession>A0ABP9WIX0</accession>
<dbReference type="Proteomes" id="UP001426770">
    <property type="component" value="Unassembled WGS sequence"/>
</dbReference>
<keyword evidence="4" id="KW-1185">Reference proteome</keyword>
<evidence type="ECO:0000256" key="2">
    <source>
        <dbReference type="SAM" id="SignalP"/>
    </source>
</evidence>
<gene>
    <name evidence="3" type="ORF">Lsed01_01990</name>
</gene>